<evidence type="ECO:0000313" key="7">
    <source>
        <dbReference type="EMBL" id="SQD77975.1"/>
    </source>
</evidence>
<keyword evidence="2 5" id="KW-0812">Transmembrane</keyword>
<reference evidence="8" key="1">
    <citation type="submission" date="2018-05" db="EMBL/GenBank/DDBJ databases">
        <authorList>
            <person name="Cea G.-C."/>
            <person name="William W."/>
        </authorList>
    </citation>
    <scope>NUCLEOTIDE SEQUENCE [LARGE SCALE GENOMIC DNA]</scope>
    <source>
        <strain evidence="8">DB21MT 5</strain>
    </source>
</reference>
<dbReference type="OrthoDB" id="5293641at2"/>
<organism evidence="7 8">
    <name type="scientific">Moritella yayanosii</name>
    <dbReference type="NCBI Taxonomy" id="69539"/>
    <lineage>
        <taxon>Bacteria</taxon>
        <taxon>Pseudomonadati</taxon>
        <taxon>Pseudomonadota</taxon>
        <taxon>Gammaproteobacteria</taxon>
        <taxon>Alteromonadales</taxon>
        <taxon>Moritellaceae</taxon>
        <taxon>Moritella</taxon>
    </lineage>
</organism>
<evidence type="ECO:0000256" key="3">
    <source>
        <dbReference type="ARBA" id="ARBA00022989"/>
    </source>
</evidence>
<evidence type="ECO:0000313" key="8">
    <source>
        <dbReference type="Proteomes" id="UP000250163"/>
    </source>
</evidence>
<evidence type="ECO:0000256" key="5">
    <source>
        <dbReference type="SAM" id="Phobius"/>
    </source>
</evidence>
<comment type="subcellular location">
    <subcellularLocation>
        <location evidence="1">Membrane</location>
        <topology evidence="1">Multi-pass membrane protein</topology>
    </subcellularLocation>
</comment>
<sequence>MALLIIGLLLFLGMHSISIFALDFRNRQIEKNHLAWKAGYSIIALIGFFLIVQGYAQAKLAPTLLYVTPSWLGHVSALLMLPVFILFIAPYFPGKIRAMTKHPQLIAVKLWAVSHLLVNGMLADVILFGAFLIWAVVDRISMKNRTSRQVHHLPRALMNDVIIVVLGLGFYGVFAMYLHQRLIGIAPFVMN</sequence>
<dbReference type="KEGG" id="mya:MORIYA_1497"/>
<keyword evidence="8" id="KW-1185">Reference proteome</keyword>
<evidence type="ECO:0000256" key="2">
    <source>
        <dbReference type="ARBA" id="ARBA00022692"/>
    </source>
</evidence>
<dbReference type="Pfam" id="PF07298">
    <property type="entry name" value="NnrU"/>
    <property type="match status" value="1"/>
</dbReference>
<accession>A0A330LVA7</accession>
<protein>
    <submittedName>
        <fullName evidence="7">NnrU-like protein</fullName>
    </submittedName>
</protein>
<dbReference type="EMBL" id="LS483250">
    <property type="protein sequence ID" value="SQD77975.1"/>
    <property type="molecule type" value="Genomic_DNA"/>
</dbReference>
<evidence type="ECO:0000256" key="4">
    <source>
        <dbReference type="ARBA" id="ARBA00023136"/>
    </source>
</evidence>
<keyword evidence="3 5" id="KW-1133">Transmembrane helix</keyword>
<evidence type="ECO:0000256" key="1">
    <source>
        <dbReference type="ARBA" id="ARBA00004141"/>
    </source>
</evidence>
<dbReference type="RefSeq" id="WP_112713869.1">
    <property type="nucleotide sequence ID" value="NZ_LS483250.1"/>
</dbReference>
<dbReference type="AlphaFoldDB" id="A0A330LVA7"/>
<feature type="transmembrane region" description="Helical" evidence="5">
    <location>
        <begin position="157"/>
        <end position="178"/>
    </location>
</feature>
<evidence type="ECO:0000259" key="6">
    <source>
        <dbReference type="Pfam" id="PF07298"/>
    </source>
</evidence>
<feature type="transmembrane region" description="Helical" evidence="5">
    <location>
        <begin position="112"/>
        <end position="137"/>
    </location>
</feature>
<feature type="transmembrane region" description="Helical" evidence="5">
    <location>
        <begin position="37"/>
        <end position="58"/>
    </location>
</feature>
<feature type="transmembrane region" description="Helical" evidence="5">
    <location>
        <begin position="70"/>
        <end position="92"/>
    </location>
</feature>
<dbReference type="InterPro" id="IPR009915">
    <property type="entry name" value="NnrU_dom"/>
</dbReference>
<dbReference type="GO" id="GO:0016020">
    <property type="term" value="C:membrane"/>
    <property type="evidence" value="ECO:0007669"/>
    <property type="project" value="UniProtKB-SubCell"/>
</dbReference>
<proteinExistence type="predicted"/>
<name>A0A330LVA7_9GAMM</name>
<feature type="domain" description="NnrU" evidence="6">
    <location>
        <begin position="3"/>
        <end position="187"/>
    </location>
</feature>
<gene>
    <name evidence="7" type="ORF">MORIYA_1497</name>
</gene>
<dbReference type="Proteomes" id="UP000250163">
    <property type="component" value="Chromosome MORIYA"/>
</dbReference>
<keyword evidence="4 5" id="KW-0472">Membrane</keyword>